<sequence>MSQRYYEFRVTGRLSDRARHAVDEFCEVSVEPAPPETIISGTMVDDSHLHGMLALFQNLGIEVVSMRRGPDLEG</sequence>
<dbReference type="AlphaFoldDB" id="A0A7Z0WIX9"/>
<proteinExistence type="predicted"/>
<dbReference type="RefSeq" id="WP_075135113.1">
    <property type="nucleotide sequence ID" value="NZ_MSIF01000012.1"/>
</dbReference>
<reference evidence="1 2" key="1">
    <citation type="submission" date="2016-12" db="EMBL/GenBank/DDBJ databases">
        <title>The draft genome sequence of Actinophytocola xinjiangensis.</title>
        <authorList>
            <person name="Wang W."/>
            <person name="Yuan L."/>
        </authorList>
    </citation>
    <scope>NUCLEOTIDE SEQUENCE [LARGE SCALE GENOMIC DNA]</scope>
    <source>
        <strain evidence="1 2">CGMCC 4.4663</strain>
    </source>
</reference>
<evidence type="ECO:0000313" key="1">
    <source>
        <dbReference type="EMBL" id="OLF08371.1"/>
    </source>
</evidence>
<gene>
    <name evidence="1" type="ORF">BLA60_23405</name>
</gene>
<evidence type="ECO:0000313" key="2">
    <source>
        <dbReference type="Proteomes" id="UP000185696"/>
    </source>
</evidence>
<accession>A0A7Z0WIX9</accession>
<dbReference type="EMBL" id="MSIF01000012">
    <property type="protein sequence ID" value="OLF08371.1"/>
    <property type="molecule type" value="Genomic_DNA"/>
</dbReference>
<comment type="caution">
    <text evidence="1">The sequence shown here is derived from an EMBL/GenBank/DDBJ whole genome shotgun (WGS) entry which is preliminary data.</text>
</comment>
<name>A0A7Z0WIX9_9PSEU</name>
<keyword evidence="2" id="KW-1185">Reference proteome</keyword>
<dbReference type="Proteomes" id="UP000185696">
    <property type="component" value="Unassembled WGS sequence"/>
</dbReference>
<dbReference type="OrthoDB" id="3577141at2"/>
<organism evidence="1 2">
    <name type="scientific">Actinophytocola xinjiangensis</name>
    <dbReference type="NCBI Taxonomy" id="485602"/>
    <lineage>
        <taxon>Bacteria</taxon>
        <taxon>Bacillati</taxon>
        <taxon>Actinomycetota</taxon>
        <taxon>Actinomycetes</taxon>
        <taxon>Pseudonocardiales</taxon>
        <taxon>Pseudonocardiaceae</taxon>
    </lineage>
</organism>
<protein>
    <submittedName>
        <fullName evidence="1">Uncharacterized protein</fullName>
    </submittedName>
</protein>